<dbReference type="Gene3D" id="3.90.226.10">
    <property type="entry name" value="2-enoyl-CoA Hydratase, Chain A, domain 1"/>
    <property type="match status" value="1"/>
</dbReference>
<gene>
    <name evidence="18" type="ORF">BDV24DRAFT_174305</name>
</gene>
<dbReference type="CDD" id="cd00167">
    <property type="entry name" value="SANT"/>
    <property type="match status" value="1"/>
</dbReference>
<dbReference type="InterPro" id="IPR036388">
    <property type="entry name" value="WH-like_DNA-bd_sf"/>
</dbReference>
<dbReference type="PROSITE" id="PS51293">
    <property type="entry name" value="SANT"/>
    <property type="match status" value="1"/>
</dbReference>
<protein>
    <submittedName>
        <fullName evidence="18">Uncharacterized protein</fullName>
    </submittedName>
</protein>
<dbReference type="InterPro" id="IPR017930">
    <property type="entry name" value="Myb_dom"/>
</dbReference>
<dbReference type="FunFam" id="1.10.10.60:FF:000115">
    <property type="entry name" value="Transcriptional adapter 2"/>
    <property type="match status" value="1"/>
</dbReference>
<dbReference type="InterPro" id="IPR029045">
    <property type="entry name" value="ClpP/crotonase-like_dom_sf"/>
</dbReference>
<dbReference type="OrthoDB" id="270417at2759"/>
<dbReference type="InterPro" id="IPR001753">
    <property type="entry name" value="Enoyl-CoA_hydra/iso"/>
</dbReference>
<sequence length="739" mass="82641">MGVIRKKTASRGTEAGTKYHCDICSVDVTSTNSVPIFQEDWGADEELLLLEGADIYGLGSWADIADHIGGYRTKEEVRDHYISTYIDSPNFPLPERADPDDTRLSDSISKEEFQLRKKRRIEERKEAAKAAPPTTPKQKPTASVPACHEVQGYMPGRLEFETEFMNDAEEAVQHMTFEPGAGETANGETDAEMELKMTVVDIYNSRLTARTERKKVLFEHNLLEYRKNTALEKKRTKEERDLLNKAKPFARMMNHDDFEEFNKGLEYEHNLRLAITQLQEWRQMGIGDLKGGEKYEQEKQQRAQRLVPQGSFDRFASTRPKQSQQPEGPSAASQLTTPELPLRLQKASGANKAPEPVNQPMNDFDRAFESNGDGLTTPQPAKTKFVVQPLNGVIPWKLENDGAPDLHLLTKEEVEVCNVLHVQPKPYLVIKETLLKEAMKQGGSLKKKDARTICKKQSQEIKKRKMSFKTPPPTPQHAKVTFPTPHVLQVTLSRPKDLNCINTAGHNELHALWEWMDEEPSIRVGVLTGEGRAFCAGADLKEWNNQVNSAEGSKRQQPSSGFGGLSRRSGKKPIICAVNGICLGGGCEMIVNADMVIACEKAFFGFPEVQRGVVAIAGALPRVVRTIGRQRAMEMVLTGRRVTAVEAEKWGFVNEVLPTPEEVVTRALEIAGQIAANSPDAVIVSREGVKLGWEGVGAEEGSRWLIDGWQKRLNEGENIKEGLRAFVEKRQPKWVDSKL</sequence>
<organism evidence="18">
    <name type="scientific">Aspergillus arachidicola</name>
    <dbReference type="NCBI Taxonomy" id="656916"/>
    <lineage>
        <taxon>Eukaryota</taxon>
        <taxon>Fungi</taxon>
        <taxon>Dikarya</taxon>
        <taxon>Ascomycota</taxon>
        <taxon>Pezizomycotina</taxon>
        <taxon>Eurotiomycetes</taxon>
        <taxon>Eurotiomycetidae</taxon>
        <taxon>Eurotiales</taxon>
        <taxon>Aspergillaceae</taxon>
        <taxon>Aspergillus</taxon>
        <taxon>Aspergillus subgen. Circumdati</taxon>
    </lineage>
</organism>
<evidence type="ECO:0000256" key="14">
    <source>
        <dbReference type="SAM" id="MobiDB-lite"/>
    </source>
</evidence>
<dbReference type="Pfam" id="PF00378">
    <property type="entry name" value="ECH_1"/>
    <property type="match status" value="1"/>
</dbReference>
<dbReference type="GO" id="GO:0006357">
    <property type="term" value="P:regulation of transcription by RNA polymerase II"/>
    <property type="evidence" value="ECO:0007669"/>
    <property type="project" value="TreeGrafter"/>
</dbReference>
<evidence type="ECO:0000259" key="15">
    <source>
        <dbReference type="PROSITE" id="PS50090"/>
    </source>
</evidence>
<evidence type="ECO:0000256" key="8">
    <source>
        <dbReference type="ARBA" id="ARBA00023015"/>
    </source>
</evidence>
<comment type="similarity">
    <text evidence="4">Belongs to the enoyl-CoA hydratase/isomerase family.</text>
</comment>
<keyword evidence="11" id="KW-0413">Isomerase</keyword>
<comment type="subcellular location">
    <subcellularLocation>
        <location evidence="1">Nucleus</location>
    </subcellularLocation>
    <subcellularLocation>
        <location evidence="2">Peroxisome</location>
    </subcellularLocation>
</comment>
<dbReference type="InterPro" id="IPR001005">
    <property type="entry name" value="SANT/Myb"/>
</dbReference>
<evidence type="ECO:0000259" key="17">
    <source>
        <dbReference type="PROSITE" id="PS51294"/>
    </source>
</evidence>
<dbReference type="PANTHER" id="PTHR12374">
    <property type="entry name" value="TRANSCRIPTIONAL ADAPTOR 2 ADA2 -RELATED"/>
    <property type="match status" value="1"/>
</dbReference>
<dbReference type="Pfam" id="PF00249">
    <property type="entry name" value="Myb_DNA-binding"/>
    <property type="match status" value="1"/>
</dbReference>
<keyword evidence="13" id="KW-0539">Nucleus</keyword>
<feature type="compositionally biased region" description="Polar residues" evidence="14">
    <location>
        <begin position="548"/>
        <end position="558"/>
    </location>
</feature>
<evidence type="ECO:0000256" key="3">
    <source>
        <dbReference type="ARBA" id="ARBA00004924"/>
    </source>
</evidence>
<keyword evidence="7" id="KW-0862">Zinc</keyword>
<keyword evidence="6" id="KW-0863">Zinc-finger</keyword>
<dbReference type="PANTHER" id="PTHR12374:SF20">
    <property type="entry name" value="TRANSCRIPTIONAL ADAPTER 2-ALPHA"/>
    <property type="match status" value="1"/>
</dbReference>
<dbReference type="GO" id="GO:0070461">
    <property type="term" value="C:SAGA-type complex"/>
    <property type="evidence" value="ECO:0007669"/>
    <property type="project" value="TreeGrafter"/>
</dbReference>
<feature type="region of interest" description="Disordered" evidence="14">
    <location>
        <begin position="461"/>
        <end position="480"/>
    </location>
</feature>
<dbReference type="GO" id="GO:0016829">
    <property type="term" value="F:lyase activity"/>
    <property type="evidence" value="ECO:0007669"/>
    <property type="project" value="UniProtKB-KW"/>
</dbReference>
<dbReference type="PROSITE" id="PS50090">
    <property type="entry name" value="MYB_LIKE"/>
    <property type="match status" value="1"/>
</dbReference>
<dbReference type="GO" id="GO:0006338">
    <property type="term" value="P:chromatin remodeling"/>
    <property type="evidence" value="ECO:0007669"/>
    <property type="project" value="TreeGrafter"/>
</dbReference>
<dbReference type="Gene3D" id="1.10.10.10">
    <property type="entry name" value="Winged helix-like DNA-binding domain superfamily/Winged helix DNA-binding domain"/>
    <property type="match status" value="1"/>
</dbReference>
<dbReference type="AlphaFoldDB" id="A0A5N6YDE7"/>
<evidence type="ECO:0000256" key="4">
    <source>
        <dbReference type="ARBA" id="ARBA00005254"/>
    </source>
</evidence>
<dbReference type="InterPro" id="IPR055141">
    <property type="entry name" value="TADA2A_B-like_dom"/>
</dbReference>
<dbReference type="InterPro" id="IPR017884">
    <property type="entry name" value="SANT_dom"/>
</dbReference>
<dbReference type="CDD" id="cd06558">
    <property type="entry name" value="crotonase-like"/>
    <property type="match status" value="1"/>
</dbReference>
<dbReference type="FunFam" id="1.10.10.10:FF:000087">
    <property type="entry name" value="Transcriptional adapter 2"/>
    <property type="match status" value="1"/>
</dbReference>
<name>A0A5N6YDE7_9EURO</name>
<dbReference type="GO" id="GO:0003682">
    <property type="term" value="F:chromatin binding"/>
    <property type="evidence" value="ECO:0007669"/>
    <property type="project" value="TreeGrafter"/>
</dbReference>
<dbReference type="GO" id="GO:0005634">
    <property type="term" value="C:nucleus"/>
    <property type="evidence" value="ECO:0007669"/>
    <property type="project" value="UniProtKB-SubCell"/>
</dbReference>
<keyword evidence="12" id="KW-0456">Lyase</keyword>
<evidence type="ECO:0000256" key="10">
    <source>
        <dbReference type="ARBA" id="ARBA00023163"/>
    </source>
</evidence>
<keyword evidence="5" id="KW-0479">Metal-binding</keyword>
<evidence type="ECO:0000256" key="7">
    <source>
        <dbReference type="ARBA" id="ARBA00022833"/>
    </source>
</evidence>
<evidence type="ECO:0000256" key="11">
    <source>
        <dbReference type="ARBA" id="ARBA00023235"/>
    </source>
</evidence>
<keyword evidence="10" id="KW-0804">Transcription</keyword>
<dbReference type="GO" id="GO:0008270">
    <property type="term" value="F:zinc ion binding"/>
    <property type="evidence" value="ECO:0007669"/>
    <property type="project" value="UniProtKB-KW"/>
</dbReference>
<dbReference type="Proteomes" id="UP000325558">
    <property type="component" value="Unassembled WGS sequence"/>
</dbReference>
<dbReference type="Pfam" id="PF22941">
    <property type="entry name" value="TADA2A-like_3rd"/>
    <property type="match status" value="1"/>
</dbReference>
<keyword evidence="8" id="KW-0805">Transcription regulation</keyword>
<evidence type="ECO:0000256" key="13">
    <source>
        <dbReference type="ARBA" id="ARBA00023242"/>
    </source>
</evidence>
<proteinExistence type="inferred from homology"/>
<evidence type="ECO:0000259" key="16">
    <source>
        <dbReference type="PROSITE" id="PS51293"/>
    </source>
</evidence>
<evidence type="ECO:0000256" key="5">
    <source>
        <dbReference type="ARBA" id="ARBA00022723"/>
    </source>
</evidence>
<feature type="compositionally biased region" description="Polar residues" evidence="14">
    <location>
        <begin position="319"/>
        <end position="337"/>
    </location>
</feature>
<feature type="domain" description="HTH myb-type" evidence="17">
    <location>
        <begin position="41"/>
        <end position="89"/>
    </location>
</feature>
<dbReference type="EMBL" id="ML737139">
    <property type="protein sequence ID" value="KAE8341620.1"/>
    <property type="molecule type" value="Genomic_DNA"/>
</dbReference>
<dbReference type="GO" id="GO:0005777">
    <property type="term" value="C:peroxisome"/>
    <property type="evidence" value="ECO:0007669"/>
    <property type="project" value="UniProtKB-SubCell"/>
</dbReference>
<feature type="region of interest" description="Disordered" evidence="14">
    <location>
        <begin position="315"/>
        <end position="338"/>
    </location>
</feature>
<evidence type="ECO:0000256" key="12">
    <source>
        <dbReference type="ARBA" id="ARBA00023239"/>
    </source>
</evidence>
<dbReference type="FunFam" id="3.90.226.10:FF:000074">
    <property type="entry name" value="Enoyl-CoA hydratase (AFU_orthologue AFUA_2G10650)"/>
    <property type="match status" value="1"/>
</dbReference>
<reference evidence="18" key="1">
    <citation type="submission" date="2019-04" db="EMBL/GenBank/DDBJ databases">
        <title>Friends and foes A comparative genomics study of 23 Aspergillus species from section Flavi.</title>
        <authorList>
            <consortium name="DOE Joint Genome Institute"/>
            <person name="Kjaerbolling I."/>
            <person name="Vesth T."/>
            <person name="Frisvad J.C."/>
            <person name="Nybo J.L."/>
            <person name="Theobald S."/>
            <person name="Kildgaard S."/>
            <person name="Isbrandt T."/>
            <person name="Kuo A."/>
            <person name="Sato A."/>
            <person name="Lyhne E.K."/>
            <person name="Kogle M.E."/>
            <person name="Wiebenga A."/>
            <person name="Kun R.S."/>
            <person name="Lubbers R.J."/>
            <person name="Makela M.R."/>
            <person name="Barry K."/>
            <person name="Chovatia M."/>
            <person name="Clum A."/>
            <person name="Daum C."/>
            <person name="Haridas S."/>
            <person name="He G."/>
            <person name="LaButti K."/>
            <person name="Lipzen A."/>
            <person name="Mondo S."/>
            <person name="Riley R."/>
            <person name="Salamov A."/>
            <person name="Simmons B.A."/>
            <person name="Magnuson J.K."/>
            <person name="Henrissat B."/>
            <person name="Mortensen U.H."/>
            <person name="Larsen T.O."/>
            <person name="Devries R.P."/>
            <person name="Grigoriev I.V."/>
            <person name="Machida M."/>
            <person name="Baker S.E."/>
            <person name="Andersen M.R."/>
        </authorList>
    </citation>
    <scope>NUCLEOTIDE SEQUENCE</scope>
    <source>
        <strain evidence="18">CBS 117612</strain>
    </source>
</reference>
<evidence type="ECO:0000256" key="9">
    <source>
        <dbReference type="ARBA" id="ARBA00023140"/>
    </source>
</evidence>
<dbReference type="PROSITE" id="PS51294">
    <property type="entry name" value="HTH_MYB"/>
    <property type="match status" value="1"/>
</dbReference>
<feature type="compositionally biased region" description="Low complexity" evidence="14">
    <location>
        <begin position="129"/>
        <end position="142"/>
    </location>
</feature>
<comment type="pathway">
    <text evidence="3">Siderophore biosynthesis.</text>
</comment>
<accession>A0A5N6YDE7</accession>
<feature type="region of interest" description="Disordered" evidence="14">
    <location>
        <begin position="548"/>
        <end position="568"/>
    </location>
</feature>
<evidence type="ECO:0000256" key="2">
    <source>
        <dbReference type="ARBA" id="ARBA00004275"/>
    </source>
</evidence>
<dbReference type="GO" id="GO:0016853">
    <property type="term" value="F:isomerase activity"/>
    <property type="evidence" value="ECO:0007669"/>
    <property type="project" value="UniProtKB-KW"/>
</dbReference>
<dbReference type="SUPFAM" id="SSF52096">
    <property type="entry name" value="ClpP/crotonase"/>
    <property type="match status" value="1"/>
</dbReference>
<dbReference type="Gene3D" id="1.10.10.60">
    <property type="entry name" value="Homeodomain-like"/>
    <property type="match status" value="1"/>
</dbReference>
<feature type="region of interest" description="Disordered" evidence="14">
    <location>
        <begin position="123"/>
        <end position="147"/>
    </location>
</feature>
<evidence type="ECO:0000256" key="1">
    <source>
        <dbReference type="ARBA" id="ARBA00004123"/>
    </source>
</evidence>
<dbReference type="GO" id="GO:0003713">
    <property type="term" value="F:transcription coactivator activity"/>
    <property type="evidence" value="ECO:0007669"/>
    <property type="project" value="TreeGrafter"/>
</dbReference>
<keyword evidence="9" id="KW-0576">Peroxisome</keyword>
<dbReference type="InterPro" id="IPR009057">
    <property type="entry name" value="Homeodomain-like_sf"/>
</dbReference>
<dbReference type="SMART" id="SM00717">
    <property type="entry name" value="SANT"/>
    <property type="match status" value="1"/>
</dbReference>
<dbReference type="SUPFAM" id="SSF46689">
    <property type="entry name" value="Homeodomain-like"/>
    <property type="match status" value="2"/>
</dbReference>
<feature type="domain" description="Myb-like" evidence="15">
    <location>
        <begin position="41"/>
        <end position="85"/>
    </location>
</feature>
<feature type="domain" description="SANT" evidence="16">
    <location>
        <begin position="36"/>
        <end position="89"/>
    </location>
</feature>
<evidence type="ECO:0000256" key="6">
    <source>
        <dbReference type="ARBA" id="ARBA00022771"/>
    </source>
</evidence>
<evidence type="ECO:0000313" key="18">
    <source>
        <dbReference type="EMBL" id="KAE8341620.1"/>
    </source>
</evidence>